<accession>A0A1J6IFW4</accession>
<feature type="non-terminal residue" evidence="2">
    <location>
        <position position="1"/>
    </location>
</feature>
<dbReference type="Proteomes" id="UP000187609">
    <property type="component" value="Unassembled WGS sequence"/>
</dbReference>
<dbReference type="EMBL" id="MJEQ01037193">
    <property type="protein sequence ID" value="OIS96630.1"/>
    <property type="molecule type" value="Genomic_DNA"/>
</dbReference>
<feature type="compositionally biased region" description="Polar residues" evidence="1">
    <location>
        <begin position="137"/>
        <end position="149"/>
    </location>
</feature>
<organism evidence="2 3">
    <name type="scientific">Nicotiana attenuata</name>
    <name type="common">Coyote tobacco</name>
    <dbReference type="NCBI Taxonomy" id="49451"/>
    <lineage>
        <taxon>Eukaryota</taxon>
        <taxon>Viridiplantae</taxon>
        <taxon>Streptophyta</taxon>
        <taxon>Embryophyta</taxon>
        <taxon>Tracheophyta</taxon>
        <taxon>Spermatophyta</taxon>
        <taxon>Magnoliopsida</taxon>
        <taxon>eudicotyledons</taxon>
        <taxon>Gunneridae</taxon>
        <taxon>Pentapetalae</taxon>
        <taxon>asterids</taxon>
        <taxon>lamiids</taxon>
        <taxon>Solanales</taxon>
        <taxon>Solanaceae</taxon>
        <taxon>Nicotianoideae</taxon>
        <taxon>Nicotianeae</taxon>
        <taxon>Nicotiana</taxon>
    </lineage>
</organism>
<feature type="region of interest" description="Disordered" evidence="1">
    <location>
        <begin position="137"/>
        <end position="180"/>
    </location>
</feature>
<name>A0A1J6IFW4_NICAT</name>
<evidence type="ECO:0000256" key="1">
    <source>
        <dbReference type="SAM" id="MobiDB-lite"/>
    </source>
</evidence>
<evidence type="ECO:0000313" key="3">
    <source>
        <dbReference type="Proteomes" id="UP000187609"/>
    </source>
</evidence>
<comment type="caution">
    <text evidence="2">The sequence shown here is derived from an EMBL/GenBank/DDBJ whole genome shotgun (WGS) entry which is preliminary data.</text>
</comment>
<feature type="region of interest" description="Disordered" evidence="1">
    <location>
        <begin position="31"/>
        <end position="53"/>
    </location>
</feature>
<gene>
    <name evidence="2" type="ORF">A4A49_60553</name>
</gene>
<feature type="compositionally biased region" description="Polar residues" evidence="1">
    <location>
        <begin position="84"/>
        <end position="95"/>
    </location>
</feature>
<reference evidence="2" key="1">
    <citation type="submission" date="2016-11" db="EMBL/GenBank/DDBJ databases">
        <title>The genome of Nicotiana attenuata.</title>
        <authorList>
            <person name="Xu S."/>
            <person name="Brockmoeller T."/>
            <person name="Gaquerel E."/>
            <person name="Navarro A."/>
            <person name="Kuhl H."/>
            <person name="Gase K."/>
            <person name="Ling Z."/>
            <person name="Zhou W."/>
            <person name="Kreitzer C."/>
            <person name="Stanke M."/>
            <person name="Tang H."/>
            <person name="Lyons E."/>
            <person name="Pandey P."/>
            <person name="Pandey S.P."/>
            <person name="Timmermann B."/>
            <person name="Baldwin I.T."/>
        </authorList>
    </citation>
    <scope>NUCLEOTIDE SEQUENCE [LARGE SCALE GENOMIC DNA]</scope>
    <source>
        <strain evidence="2">UT</strain>
    </source>
</reference>
<dbReference type="AlphaFoldDB" id="A0A1J6IFW4"/>
<keyword evidence="3" id="KW-1185">Reference proteome</keyword>
<evidence type="ECO:0000313" key="2">
    <source>
        <dbReference type="EMBL" id="OIS96630.1"/>
    </source>
</evidence>
<feature type="non-terminal residue" evidence="2">
    <location>
        <position position="187"/>
    </location>
</feature>
<sequence length="187" mass="20058">LCDLTTTTTGPPTGILVGGRAAGTVVNLKFHPGKPTGDFDCPESGTLGEGNGRSTEQGFGCLCTMPMADDGEQRQHATKHRPSDTQQSNVPSLPINNVHPRPGNERSSSGTDLCDHRSPNSPNTIIFCSTREEYISTAQQHQKGNQQGPRSPEKEKPTRCGRNNLRSPLNRLSPIGLGQDDIIQCGD</sequence>
<proteinExistence type="predicted"/>
<feature type="region of interest" description="Disordered" evidence="1">
    <location>
        <begin position="65"/>
        <end position="122"/>
    </location>
</feature>
<protein>
    <submittedName>
        <fullName evidence="2">Uncharacterized protein</fullName>
    </submittedName>
</protein>
<dbReference type="Gramene" id="OIS96630">
    <property type="protein sequence ID" value="OIS96630"/>
    <property type="gene ID" value="A4A49_60553"/>
</dbReference>